<dbReference type="EMBL" id="BKCJ010150397">
    <property type="protein sequence ID" value="GEY08076.1"/>
    <property type="molecule type" value="Genomic_DNA"/>
</dbReference>
<dbReference type="PANTHER" id="PTHR31286">
    <property type="entry name" value="GLYCINE-RICH CELL WALL STRUCTURAL PROTEIN 1.8-LIKE"/>
    <property type="match status" value="1"/>
</dbReference>
<feature type="domain" description="Reverse transcriptase Ty1/copia-type" evidence="2">
    <location>
        <begin position="942"/>
        <end position="1057"/>
    </location>
</feature>
<comment type="caution">
    <text evidence="4">The sequence shown here is derived from an EMBL/GenBank/DDBJ whole genome shotgun (WGS) entry which is preliminary data.</text>
</comment>
<evidence type="ECO:0000313" key="4">
    <source>
        <dbReference type="EMBL" id="GEY08076.1"/>
    </source>
</evidence>
<dbReference type="InterPro" id="IPR040256">
    <property type="entry name" value="At4g02000-like"/>
</dbReference>
<feature type="region of interest" description="Disordered" evidence="1">
    <location>
        <begin position="816"/>
        <end position="848"/>
    </location>
</feature>
<dbReference type="InterPro" id="IPR054722">
    <property type="entry name" value="PolX-like_BBD"/>
</dbReference>
<dbReference type="InterPro" id="IPR013103">
    <property type="entry name" value="RVT_2"/>
</dbReference>
<evidence type="ECO:0000256" key="1">
    <source>
        <dbReference type="SAM" id="MobiDB-lite"/>
    </source>
</evidence>
<evidence type="ECO:0000259" key="2">
    <source>
        <dbReference type="Pfam" id="PF07727"/>
    </source>
</evidence>
<reference evidence="4" key="1">
    <citation type="journal article" date="2019" name="Sci. Rep.">
        <title>Draft genome of Tanacetum cinerariifolium, the natural source of mosquito coil.</title>
        <authorList>
            <person name="Yamashiro T."/>
            <person name="Shiraishi A."/>
            <person name="Satake H."/>
            <person name="Nakayama K."/>
        </authorList>
    </citation>
    <scope>NUCLEOTIDE SEQUENCE</scope>
</reference>
<organism evidence="4">
    <name type="scientific">Tanacetum cinerariifolium</name>
    <name type="common">Dalmatian daisy</name>
    <name type="synonym">Chrysanthemum cinerariifolium</name>
    <dbReference type="NCBI Taxonomy" id="118510"/>
    <lineage>
        <taxon>Eukaryota</taxon>
        <taxon>Viridiplantae</taxon>
        <taxon>Streptophyta</taxon>
        <taxon>Embryophyta</taxon>
        <taxon>Tracheophyta</taxon>
        <taxon>Spermatophyta</taxon>
        <taxon>Magnoliopsida</taxon>
        <taxon>eudicotyledons</taxon>
        <taxon>Gunneridae</taxon>
        <taxon>Pentapetalae</taxon>
        <taxon>asterids</taxon>
        <taxon>campanulids</taxon>
        <taxon>Asterales</taxon>
        <taxon>Asteraceae</taxon>
        <taxon>Asteroideae</taxon>
        <taxon>Anthemideae</taxon>
        <taxon>Anthemidinae</taxon>
        <taxon>Tanacetum</taxon>
    </lineage>
</organism>
<name>A0A699HH33_TANCI</name>
<gene>
    <name evidence="4" type="ORF">Tci_380050</name>
</gene>
<sequence>MVFKEGLNDFGMGSSKKSVNEGYCMINGNDGSFINKPSQPVVDDVNGDCKSMKNKRDCVNDSVDPCLVSNGASKLNMADGEHVGVESTRKASKDRGNGVKGYSGFVFGNVQSKKGIFKKPTMGLTSVQFGPSLFYKSSSAWSSYNSGIKAMKSDGSLNIVSFVEKIKKGVEDRELQMNFTPQCVSKKSDGSRRIAISEEDIKKRASTIPIWACVYGIPMELCNGKGIGKVFSGIGKPMLMDKLTKERCLKKAGKLDFAMVLVEVSASNDLPDFLEIEYPQIGDKPVRVGKLEVKYQWKPPSCTRCKTFVHATMSCKVRPRSEEEIAAKAIKDALKSGDSVSFKSNDGKGDKNGFVTVGRKGKANVTQSSDKQFVIKNRKFYGVDGGKSFGENEKGRVSSDLESSKNSGMVQKPFLSARYNENFKPKVLVLGSNSSYKEKGDLRWPPKVTLGRLLPHTRGLGFKPRRGGFPSGAKKEWGLSPKEKVRVLHTAQLDVTIMNDMVDKEEALNDIVNEEYDKVVWPQLKSEVDSVMKSGKYPSLEVRTGMADVMKLEKLDENGPVSVNHGTSNDYVNDEWGTGIIIGWNPFAVKSHVAYGRKELQRDLSKHSVAVKDFSWVLMGDFNIILDPSERSSGSSSITASMDDFRNCLFHSEIEKFPNANAQFLPFVVSEHAPAILNIPGVLGAKPKPFKFANFLASKNEFLPSVRSVWNRNVPGVSMFSVVSKLKLLKRPLRKMKYAQGDLYANNLEFKEGDFNTKALHPKWRAKVTAIEESKDLTSLSLDELIGNLKVYEVIIKNDSGIVKGKREQNRSLALKAKKNQSSRSNNQKAFIGGAWSDSDEDEEEKAKDETYLVAQASNEICLGINLEPNEWIKDSGCSKHMTGNQKLFSAYKAYNGGNVIFESNLQGNITGKVEESLNVTFDETPPPSKTSPLEDDGLVEEEAIEVYVAKPPGFIDFAKPNHVYRLKKALYGLKQALKAWYNGLKAFLIKHDYTIGMVDNTLFTKKKDPNLIIVQIYVDDIIFGSTCQEMCDDFAKIVHDEFEISMIGELNFFLGL</sequence>
<dbReference type="AlphaFoldDB" id="A0A699HH33"/>
<dbReference type="Pfam" id="PF07727">
    <property type="entry name" value="RVT_2"/>
    <property type="match status" value="1"/>
</dbReference>
<evidence type="ECO:0000259" key="3">
    <source>
        <dbReference type="Pfam" id="PF22936"/>
    </source>
</evidence>
<feature type="domain" description="Retrovirus-related Pol polyprotein from transposon TNT 1-94-like beta-barrel" evidence="3">
    <location>
        <begin position="872"/>
        <end position="913"/>
    </location>
</feature>
<proteinExistence type="predicted"/>
<accession>A0A699HH33</accession>
<dbReference type="Pfam" id="PF22936">
    <property type="entry name" value="Pol_BBD"/>
    <property type="match status" value="1"/>
</dbReference>
<dbReference type="PANTHER" id="PTHR31286:SF180">
    <property type="entry name" value="OS10G0362600 PROTEIN"/>
    <property type="match status" value="1"/>
</dbReference>
<protein>
    <submittedName>
        <fullName evidence="4">Uncharacterized protein</fullName>
    </submittedName>
</protein>